<sequence>MLDGFGVRLTASVAVPDADEERTQEFDLNLSGAAAATAGHVIVKASLRHDNSGQFHYLLVPKSLAQPGKVIMVKRKEPQPTVAATPPAQQECIEELDLKDLWEATPEERREEKAATLQRLRQRGVRRLTNVRCHRDPAWVLEVLRAAAPRLEEASVRDPRADHLRALHAMPRLGRLELLDHVDDSVYYT</sequence>
<dbReference type="InParanoid" id="A0A6P8ZNX6"/>
<gene>
    <name evidence="2" type="primary">LOC117646349</name>
</gene>
<dbReference type="GeneID" id="117646349"/>
<dbReference type="Proteomes" id="UP000515158">
    <property type="component" value="Unplaced"/>
</dbReference>
<evidence type="ECO:0000313" key="2">
    <source>
        <dbReference type="RefSeq" id="XP_034243119.1"/>
    </source>
</evidence>
<proteinExistence type="predicted"/>
<dbReference type="RefSeq" id="XP_034243119.1">
    <property type="nucleotide sequence ID" value="XM_034387228.1"/>
</dbReference>
<dbReference type="KEGG" id="tpal:117646349"/>
<keyword evidence="1" id="KW-1185">Reference proteome</keyword>
<organism evidence="2">
    <name type="scientific">Thrips palmi</name>
    <name type="common">Melon thrips</name>
    <dbReference type="NCBI Taxonomy" id="161013"/>
    <lineage>
        <taxon>Eukaryota</taxon>
        <taxon>Metazoa</taxon>
        <taxon>Ecdysozoa</taxon>
        <taxon>Arthropoda</taxon>
        <taxon>Hexapoda</taxon>
        <taxon>Insecta</taxon>
        <taxon>Pterygota</taxon>
        <taxon>Neoptera</taxon>
        <taxon>Paraneoptera</taxon>
        <taxon>Thysanoptera</taxon>
        <taxon>Terebrantia</taxon>
        <taxon>Thripoidea</taxon>
        <taxon>Thripidae</taxon>
        <taxon>Thrips</taxon>
    </lineage>
</organism>
<dbReference type="AlphaFoldDB" id="A0A6P8ZNX6"/>
<accession>A0A6P8ZNX6</accession>
<reference evidence="2" key="1">
    <citation type="submission" date="2025-08" db="UniProtKB">
        <authorList>
            <consortium name="RefSeq"/>
        </authorList>
    </citation>
    <scope>IDENTIFICATION</scope>
    <source>
        <tissue evidence="2">Total insect</tissue>
    </source>
</reference>
<protein>
    <submittedName>
        <fullName evidence="2">Uncharacterized protein LOC117646349</fullName>
    </submittedName>
</protein>
<evidence type="ECO:0000313" key="1">
    <source>
        <dbReference type="Proteomes" id="UP000515158"/>
    </source>
</evidence>
<name>A0A6P8ZNX6_THRPL</name>